<dbReference type="AlphaFoldDB" id="A0A839QHK9"/>
<keyword evidence="2" id="KW-1185">Reference proteome</keyword>
<name>A0A839QHK9_9MICC</name>
<organism evidence="1 2">
    <name type="scientific">Paeniglutamicibacter cryotolerans</name>
    <dbReference type="NCBI Taxonomy" id="670079"/>
    <lineage>
        <taxon>Bacteria</taxon>
        <taxon>Bacillati</taxon>
        <taxon>Actinomycetota</taxon>
        <taxon>Actinomycetes</taxon>
        <taxon>Micrococcales</taxon>
        <taxon>Micrococcaceae</taxon>
        <taxon>Paeniglutamicibacter</taxon>
    </lineage>
</organism>
<evidence type="ECO:0000313" key="2">
    <source>
        <dbReference type="Proteomes" id="UP000523000"/>
    </source>
</evidence>
<dbReference type="Proteomes" id="UP000523000">
    <property type="component" value="Unassembled WGS sequence"/>
</dbReference>
<evidence type="ECO:0000313" key="1">
    <source>
        <dbReference type="EMBL" id="MBB2993975.1"/>
    </source>
</evidence>
<accession>A0A839QHK9</accession>
<reference evidence="1 2" key="1">
    <citation type="submission" date="2020-08" db="EMBL/GenBank/DDBJ databases">
        <title>Sequencing the genomes of 1000 actinobacteria strains.</title>
        <authorList>
            <person name="Klenk H.-P."/>
        </authorList>
    </citation>
    <scope>NUCLEOTIDE SEQUENCE [LARGE SCALE GENOMIC DNA]</scope>
    <source>
        <strain evidence="1 2">DSM 22826</strain>
    </source>
</reference>
<proteinExistence type="predicted"/>
<sequence length="40" mass="4020">MTGPGLERFVREAAARGITVEVVGPACGLFAAGGWAGSWA</sequence>
<dbReference type="EMBL" id="JACHVS010000001">
    <property type="protein sequence ID" value="MBB2993975.1"/>
    <property type="molecule type" value="Genomic_DNA"/>
</dbReference>
<gene>
    <name evidence="1" type="ORF">E9229_000166</name>
</gene>
<comment type="caution">
    <text evidence="1">The sequence shown here is derived from an EMBL/GenBank/DDBJ whole genome shotgun (WGS) entry which is preliminary data.</text>
</comment>
<protein>
    <submittedName>
        <fullName evidence="1">Uncharacterized protein</fullName>
    </submittedName>
</protein>